<keyword evidence="7 12" id="KW-1133">Transmembrane helix</keyword>
<sequence>MIPRYILGCLLVCCVAEGFKILVIYPSPAFSHQRPIMALTEYLVQKGHELYVVSPNPVPGLGQNSNYTYVDVSFSYKYFSDEKKEDTVTTQEDMSKWAFAEIFKPLANIAAAQFRSEAFMQFQRRIESESVSFDVVIVETIFTPYACPVTRKLTGSAPIISMSTLSMINSAEESLGSIPHSSFVPSLLSDYTDRMSLWQRIENWISDRYIYNGFKDTMEAAARRFSVETYGPEFESLVDGCWKKISLSLIASNSLFFYPRLLGPNVIEVGPLHLKPPKKLPKDLQDWLDGAEKGVIYFSMGSNFKSKSLSKTARANFFKFFEGLPPGYRALWKDEAQNIPKHASNILTREWFPQESILAHPKVRVFITQGGLQSFQEAVHFGVPMVGIPWYGDQASMVSKMVDAKIGARLLPKELESFEKVKTAIESVLHGESILENMRKYSAISRDLSSIALEEATFWVEHVARHGGADHLRPSTADTTLLQFFCLDIIAVILAFTLTIILLFYYLCNFLFRVFLGKSAKAKAA</sequence>
<evidence type="ECO:0000256" key="2">
    <source>
        <dbReference type="ARBA" id="ARBA00009995"/>
    </source>
</evidence>
<keyword evidence="4 11" id="KW-0808">Transferase</keyword>
<dbReference type="EC" id="2.4.1.17" evidence="12"/>
<evidence type="ECO:0000256" key="5">
    <source>
        <dbReference type="ARBA" id="ARBA00022692"/>
    </source>
</evidence>
<accession>A0A9P0ANU3</accession>
<evidence type="ECO:0000256" key="6">
    <source>
        <dbReference type="ARBA" id="ARBA00022824"/>
    </source>
</evidence>
<comment type="catalytic activity">
    <reaction evidence="12">
        <text>glucuronate acceptor + UDP-alpha-D-glucuronate = acceptor beta-D-glucuronoside + UDP + H(+)</text>
        <dbReference type="Rhea" id="RHEA:21032"/>
        <dbReference type="ChEBI" id="CHEBI:15378"/>
        <dbReference type="ChEBI" id="CHEBI:58052"/>
        <dbReference type="ChEBI" id="CHEBI:58223"/>
        <dbReference type="ChEBI" id="CHEBI:132367"/>
        <dbReference type="ChEBI" id="CHEBI:132368"/>
        <dbReference type="EC" id="2.4.1.17"/>
    </reaction>
</comment>
<dbReference type="AlphaFoldDB" id="A0A9P0ANU3"/>
<keyword evidence="5 12" id="KW-0812">Transmembrane</keyword>
<dbReference type="Pfam" id="PF00201">
    <property type="entry name" value="UDPGT"/>
    <property type="match status" value="1"/>
</dbReference>
<comment type="subcellular location">
    <subcellularLocation>
        <location evidence="10">Endomembrane system</location>
        <topology evidence="10">Single-pass type I membrane protein</topology>
    </subcellularLocation>
    <subcellularLocation>
        <location evidence="1">Endoplasmic reticulum</location>
    </subcellularLocation>
    <subcellularLocation>
        <location evidence="12">Membrane</location>
        <topology evidence="12">Single-pass membrane protein</topology>
    </subcellularLocation>
</comment>
<reference evidence="13" key="1">
    <citation type="submission" date="2021-12" db="EMBL/GenBank/DDBJ databases">
        <authorList>
            <person name="King R."/>
        </authorList>
    </citation>
    <scope>NUCLEOTIDE SEQUENCE</scope>
</reference>
<dbReference type="PANTHER" id="PTHR48043:SF159">
    <property type="entry name" value="EG:EG0003.4 PROTEIN-RELATED"/>
    <property type="match status" value="1"/>
</dbReference>
<protein>
    <recommendedName>
        <fullName evidence="12">UDP-glucuronosyltransferase</fullName>
        <ecNumber evidence="12">2.4.1.17</ecNumber>
    </recommendedName>
</protein>
<dbReference type="GO" id="GO:0016020">
    <property type="term" value="C:membrane"/>
    <property type="evidence" value="ECO:0007669"/>
    <property type="project" value="UniProtKB-SubCell"/>
</dbReference>
<feature type="transmembrane region" description="Helical" evidence="12">
    <location>
        <begin position="481"/>
        <end position="508"/>
    </location>
</feature>
<name>A0A9P0ANU3_BEMTA</name>
<dbReference type="PANTHER" id="PTHR48043">
    <property type="entry name" value="EG:EG0003.4 PROTEIN-RELATED"/>
    <property type="match status" value="1"/>
</dbReference>
<dbReference type="PROSITE" id="PS00375">
    <property type="entry name" value="UDPGT"/>
    <property type="match status" value="1"/>
</dbReference>
<evidence type="ECO:0000256" key="10">
    <source>
        <dbReference type="ARBA" id="ARBA00046288"/>
    </source>
</evidence>
<dbReference type="GO" id="GO:0005783">
    <property type="term" value="C:endoplasmic reticulum"/>
    <property type="evidence" value="ECO:0007669"/>
    <property type="project" value="UniProtKB-SubCell"/>
</dbReference>
<dbReference type="InterPro" id="IPR035595">
    <property type="entry name" value="UDP_glycos_trans_CS"/>
</dbReference>
<keyword evidence="9" id="KW-0325">Glycoprotein</keyword>
<evidence type="ECO:0000256" key="8">
    <source>
        <dbReference type="ARBA" id="ARBA00023136"/>
    </source>
</evidence>
<dbReference type="EMBL" id="OU963870">
    <property type="protein sequence ID" value="CAH0395387.1"/>
    <property type="molecule type" value="Genomic_DNA"/>
</dbReference>
<keyword evidence="14" id="KW-1185">Reference proteome</keyword>
<evidence type="ECO:0000313" key="14">
    <source>
        <dbReference type="Proteomes" id="UP001152759"/>
    </source>
</evidence>
<dbReference type="CDD" id="cd03784">
    <property type="entry name" value="GT1_Gtf-like"/>
    <property type="match status" value="1"/>
</dbReference>
<dbReference type="InterPro" id="IPR050271">
    <property type="entry name" value="UDP-glycosyltransferase"/>
</dbReference>
<proteinExistence type="inferred from homology"/>
<evidence type="ECO:0000256" key="12">
    <source>
        <dbReference type="RuleBase" id="RU362059"/>
    </source>
</evidence>
<keyword evidence="6" id="KW-0256">Endoplasmic reticulum</keyword>
<organism evidence="13 14">
    <name type="scientific">Bemisia tabaci</name>
    <name type="common">Sweetpotato whitefly</name>
    <name type="synonym">Aleurodes tabaci</name>
    <dbReference type="NCBI Taxonomy" id="7038"/>
    <lineage>
        <taxon>Eukaryota</taxon>
        <taxon>Metazoa</taxon>
        <taxon>Ecdysozoa</taxon>
        <taxon>Arthropoda</taxon>
        <taxon>Hexapoda</taxon>
        <taxon>Insecta</taxon>
        <taxon>Pterygota</taxon>
        <taxon>Neoptera</taxon>
        <taxon>Paraneoptera</taxon>
        <taxon>Hemiptera</taxon>
        <taxon>Sternorrhyncha</taxon>
        <taxon>Aleyrodoidea</taxon>
        <taxon>Aleyrodidae</taxon>
        <taxon>Aleyrodinae</taxon>
        <taxon>Bemisia</taxon>
    </lineage>
</organism>
<evidence type="ECO:0000256" key="7">
    <source>
        <dbReference type="ARBA" id="ARBA00022989"/>
    </source>
</evidence>
<evidence type="ECO:0000256" key="11">
    <source>
        <dbReference type="RuleBase" id="RU003718"/>
    </source>
</evidence>
<evidence type="ECO:0000313" key="13">
    <source>
        <dbReference type="EMBL" id="CAH0395387.1"/>
    </source>
</evidence>
<keyword evidence="3 11" id="KW-0328">Glycosyltransferase</keyword>
<dbReference type="SUPFAM" id="SSF53756">
    <property type="entry name" value="UDP-Glycosyltransferase/glycogen phosphorylase"/>
    <property type="match status" value="1"/>
</dbReference>
<dbReference type="FunFam" id="3.40.50.2000:FF:000050">
    <property type="entry name" value="UDP-glucuronosyltransferase"/>
    <property type="match status" value="1"/>
</dbReference>
<evidence type="ECO:0000256" key="9">
    <source>
        <dbReference type="ARBA" id="ARBA00023180"/>
    </source>
</evidence>
<evidence type="ECO:0000256" key="1">
    <source>
        <dbReference type="ARBA" id="ARBA00004240"/>
    </source>
</evidence>
<evidence type="ECO:0000256" key="3">
    <source>
        <dbReference type="ARBA" id="ARBA00022676"/>
    </source>
</evidence>
<dbReference type="Gene3D" id="3.40.50.2000">
    <property type="entry name" value="Glycogen Phosphorylase B"/>
    <property type="match status" value="2"/>
</dbReference>
<comment type="similarity">
    <text evidence="2 11">Belongs to the UDP-glycosyltransferase family.</text>
</comment>
<evidence type="ECO:0000256" key="4">
    <source>
        <dbReference type="ARBA" id="ARBA00022679"/>
    </source>
</evidence>
<gene>
    <name evidence="13" type="ORF">BEMITA_LOCUS13575</name>
</gene>
<keyword evidence="8 12" id="KW-0472">Membrane</keyword>
<dbReference type="Proteomes" id="UP001152759">
    <property type="component" value="Chromosome 9"/>
</dbReference>
<dbReference type="GO" id="GO:0015020">
    <property type="term" value="F:glucuronosyltransferase activity"/>
    <property type="evidence" value="ECO:0007669"/>
    <property type="project" value="UniProtKB-EC"/>
</dbReference>
<dbReference type="InterPro" id="IPR002213">
    <property type="entry name" value="UDP_glucos_trans"/>
</dbReference>